<evidence type="ECO:0000259" key="2">
    <source>
        <dbReference type="Pfam" id="PF02470"/>
    </source>
</evidence>
<dbReference type="PROSITE" id="PS51257">
    <property type="entry name" value="PROKAR_LIPOPROTEIN"/>
    <property type="match status" value="1"/>
</dbReference>
<evidence type="ECO:0000256" key="1">
    <source>
        <dbReference type="SAM" id="Coils"/>
    </source>
</evidence>
<feature type="domain" description="Mce/MlaD" evidence="2">
    <location>
        <begin position="24"/>
        <end position="69"/>
    </location>
</feature>
<organism evidence="3">
    <name type="scientific">candidate division WOR-3 bacterium</name>
    <dbReference type="NCBI Taxonomy" id="2052148"/>
    <lineage>
        <taxon>Bacteria</taxon>
        <taxon>Bacteria division WOR-3</taxon>
    </lineage>
</organism>
<proteinExistence type="predicted"/>
<accession>A0A7C3J5E3</accession>
<feature type="coiled-coil region" evidence="1">
    <location>
        <begin position="137"/>
        <end position="179"/>
    </location>
</feature>
<dbReference type="AlphaFoldDB" id="A0A7C3J5E3"/>
<reference evidence="3" key="1">
    <citation type="journal article" date="2020" name="mSystems">
        <title>Genome- and Community-Level Interaction Insights into Carbon Utilization and Element Cycling Functions of Hydrothermarchaeota in Hydrothermal Sediment.</title>
        <authorList>
            <person name="Zhou Z."/>
            <person name="Liu Y."/>
            <person name="Xu W."/>
            <person name="Pan J."/>
            <person name="Luo Z.H."/>
            <person name="Li M."/>
        </authorList>
    </citation>
    <scope>NUCLEOTIDE SEQUENCE [LARGE SCALE GENOMIC DNA]</scope>
    <source>
        <strain evidence="3">SpSt-464</strain>
    </source>
</reference>
<comment type="caution">
    <text evidence="3">The sequence shown here is derived from an EMBL/GenBank/DDBJ whole genome shotgun (WGS) entry which is preliminary data.</text>
</comment>
<dbReference type="Pfam" id="PF02470">
    <property type="entry name" value="MlaD"/>
    <property type="match status" value="1"/>
</dbReference>
<sequence>MKRIFKIFSIILFLLIIFGCSNDDIKISFNKIGNLKPKSPVFFEGDSVGFVKKIEFLDSNYLVHVKITENKELLNYNPFFYLVDLNSKTKIVIVNDPSKGLKEFDDDNVFKGGDEIDYYIKLFSLKLQGKIDSLKNDKKFKDLIDNLNLKLDELKEKGKDKYEKVKPELEKNIDEIFEKLKKSFSNEELESLKSNIKKLF</sequence>
<dbReference type="EMBL" id="DSTT01000001">
    <property type="protein sequence ID" value="HFK23210.1"/>
    <property type="molecule type" value="Genomic_DNA"/>
</dbReference>
<evidence type="ECO:0000313" key="3">
    <source>
        <dbReference type="EMBL" id="HFK23210.1"/>
    </source>
</evidence>
<dbReference type="InterPro" id="IPR003399">
    <property type="entry name" value="Mce/MlaD"/>
</dbReference>
<protein>
    <submittedName>
        <fullName evidence="3">MCE family protein</fullName>
    </submittedName>
</protein>
<name>A0A7C3J5E3_UNCW3</name>
<keyword evidence="1" id="KW-0175">Coiled coil</keyword>
<gene>
    <name evidence="3" type="ORF">ENS15_00940</name>
</gene>